<dbReference type="Proteomes" id="UP000268321">
    <property type="component" value="Unassembled WGS sequence"/>
</dbReference>
<dbReference type="InterPro" id="IPR016445">
    <property type="entry name" value="Rog1_fam"/>
</dbReference>
<organism evidence="4 5">
    <name type="scientific">Metschnikowia bicuspidata</name>
    <dbReference type="NCBI Taxonomy" id="27322"/>
    <lineage>
        <taxon>Eukaryota</taxon>
        <taxon>Fungi</taxon>
        <taxon>Dikarya</taxon>
        <taxon>Ascomycota</taxon>
        <taxon>Saccharomycotina</taxon>
        <taxon>Pichiomycetes</taxon>
        <taxon>Metschnikowiaceae</taxon>
        <taxon>Metschnikowia</taxon>
    </lineage>
</organism>
<dbReference type="Pfam" id="PF05057">
    <property type="entry name" value="DUF676"/>
    <property type="match status" value="1"/>
</dbReference>
<proteinExistence type="inferred from homology"/>
<dbReference type="PIRSF" id="PIRSF005412">
    <property type="entry name" value="UCP005412_abhydr"/>
    <property type="match status" value="1"/>
</dbReference>
<feature type="domain" description="DUF676" evidence="3">
    <location>
        <begin position="171"/>
        <end position="363"/>
    </location>
</feature>
<dbReference type="EMBL" id="ML004439">
    <property type="protein sequence ID" value="RKP31635.1"/>
    <property type="molecule type" value="Genomic_DNA"/>
</dbReference>
<keyword evidence="5" id="KW-1185">Reference proteome</keyword>
<evidence type="ECO:0000313" key="5">
    <source>
        <dbReference type="Proteomes" id="UP000268321"/>
    </source>
</evidence>
<dbReference type="Gene3D" id="3.40.50.1820">
    <property type="entry name" value="alpha/beta hydrolase"/>
    <property type="match status" value="1"/>
</dbReference>
<evidence type="ECO:0000313" key="4">
    <source>
        <dbReference type="EMBL" id="RKP31635.1"/>
    </source>
</evidence>
<comment type="similarity">
    <text evidence="1">Belongs to the putative lipase ROG1 family.</text>
</comment>
<reference evidence="5" key="1">
    <citation type="journal article" date="2018" name="Nat. Microbiol.">
        <title>Leveraging single-cell genomics to expand the fungal tree of life.</title>
        <authorList>
            <person name="Ahrendt S.R."/>
            <person name="Quandt C.A."/>
            <person name="Ciobanu D."/>
            <person name="Clum A."/>
            <person name="Salamov A."/>
            <person name="Andreopoulos B."/>
            <person name="Cheng J.F."/>
            <person name="Woyke T."/>
            <person name="Pelin A."/>
            <person name="Henrissat B."/>
            <person name="Reynolds N.K."/>
            <person name="Benny G.L."/>
            <person name="Smith M.E."/>
            <person name="James T.Y."/>
            <person name="Grigoriev I.V."/>
        </authorList>
    </citation>
    <scope>NUCLEOTIDE SEQUENCE [LARGE SCALE GENOMIC DNA]</scope>
    <source>
        <strain evidence="5">Baker2002</strain>
    </source>
</reference>
<protein>
    <submittedName>
        <fullName evidence="4">DUF676-domain-containing protein</fullName>
    </submittedName>
</protein>
<name>A0A4P9ZF90_9ASCO</name>
<dbReference type="GO" id="GO:0047372">
    <property type="term" value="F:monoacylglycerol lipase activity"/>
    <property type="evidence" value="ECO:0007669"/>
    <property type="project" value="TreeGrafter"/>
</dbReference>
<keyword evidence="2" id="KW-0442">Lipid degradation</keyword>
<evidence type="ECO:0000259" key="3">
    <source>
        <dbReference type="Pfam" id="PF05057"/>
    </source>
</evidence>
<dbReference type="AlphaFoldDB" id="A0A4P9ZF90"/>
<keyword evidence="2" id="KW-0443">Lipid metabolism</keyword>
<gene>
    <name evidence="4" type="ORF">METBISCDRAFT_13713</name>
</gene>
<evidence type="ECO:0000256" key="2">
    <source>
        <dbReference type="ARBA" id="ARBA00022963"/>
    </source>
</evidence>
<dbReference type="PANTHER" id="PTHR12482:SF62">
    <property type="entry name" value="LIPASE ROG1-RELATED"/>
    <property type="match status" value="1"/>
</dbReference>
<accession>A0A4P9ZF90</accession>
<dbReference type="InterPro" id="IPR044294">
    <property type="entry name" value="Lipase-like"/>
</dbReference>
<dbReference type="OrthoDB" id="5368485at2759"/>
<dbReference type="InterPro" id="IPR007751">
    <property type="entry name" value="DUF676_lipase-like"/>
</dbReference>
<dbReference type="SUPFAM" id="SSF53474">
    <property type="entry name" value="alpha/beta-Hydrolases"/>
    <property type="match status" value="1"/>
</dbReference>
<evidence type="ECO:0000256" key="1">
    <source>
        <dbReference type="ARBA" id="ARBA00007920"/>
    </source>
</evidence>
<dbReference type="PANTHER" id="PTHR12482">
    <property type="entry name" value="LIPASE ROG1-RELATED-RELATED"/>
    <property type="match status" value="1"/>
</dbReference>
<dbReference type="InterPro" id="IPR029058">
    <property type="entry name" value="AB_hydrolase_fold"/>
</dbReference>
<dbReference type="GO" id="GO:0016042">
    <property type="term" value="P:lipid catabolic process"/>
    <property type="evidence" value="ECO:0007669"/>
    <property type="project" value="UniProtKB-KW"/>
</dbReference>
<sequence length="688" mass="77121">MSAPLLHKSVQKLLIGQLFRFEIAYRPYRCAEEYAKVPLKNLWLRVRNLEPLPLRAAYLAGPYTIYVDCRPLDYNPNKKTFITADQPLFEPQLHPGQTFWVELPCHVFRKEYRWTVDVVSQIVFNTVQLVSFDVCIATGRDMGEAVQLSLALTVSMHDTLDVWNLPLPDPSKPLHLVILTHGLHSNVSADLLSLKEVIDRSGENVVVKGFFGNVCKTERGIKYLGSRVAECVVALVENKAFENAAKISFIGHSLGGPVQTFAIAYIEVNYPWVFRKLQPTNFITLASPMLGVTHDNPAYVKMALLAGIAGRTGHDLGLQLTKKGNKPLLLLLPSGPTHRVLKRFERRTVYANVFNDGIVPLRTAALLYLDYQALAALVGPEKAQCDALKPSAKIPRDLPASQDSQSLFFLAVMSFFMPRRHGYGEGEECLINTDGEALLAERILKLPKPLMLESAASLLLPPLPPRKFLSDPDSRENVVVHDKMYHECDLPKQENAFNVMLTNKSEELWLVMMGNMTEQLEEAIAREYHKSMLWRKVLVKLRPEAHNNIAVRRRFSNAYGWPVLDHLVANHFGAGLSAELEVPHEDSLDSGADSAELAKILSIDAIRRENAEVEKEPLMDEHAWTQLDDEADAFDGPAGIFCDISERMVKMKNDWNAAGLMAFLPAQKEKESMKKPGGEPLGLMADFI</sequence>